<sequence>MGPPLFPSIRDGNGPRFGWDGMARQGLGKHLETYRPRTVRAGGSKPRGKDNDNSSTVDVTPDSQSPSNSDDAISSSSSAARASPDPVSNASNGTSELSVSGIMSLVENIQGRVKGLQEDGRRWEGMFKEVSAQLCAVMETYERDAKRRQEEDGERRRECDVSSVAGVRVEEEGKETVRLSRVRGRRAQVGFARGKRLRLVGPRKNMTGLGPERGDTKTVALPSVPDPTSSRRGKNEKEEEGKDVRAATEELRWQLRELMGIYERDMKNVQLLQRGAVKSDEEIRALKVLLCALKDGSKLAVACERCERGTWQLGVAPYALETVKLVVILLFCAMSFGFCMTSSFMLDADNLFKGLVHGLTL</sequence>
<name>A0A8K0UPB2_9AGAR</name>
<feature type="compositionally biased region" description="Polar residues" evidence="1">
    <location>
        <begin position="53"/>
        <end position="62"/>
    </location>
</feature>
<evidence type="ECO:0000256" key="1">
    <source>
        <dbReference type="SAM" id="MobiDB-lite"/>
    </source>
</evidence>
<proteinExistence type="predicted"/>
<organism evidence="2 3">
    <name type="scientific">Cristinia sonorae</name>
    <dbReference type="NCBI Taxonomy" id="1940300"/>
    <lineage>
        <taxon>Eukaryota</taxon>
        <taxon>Fungi</taxon>
        <taxon>Dikarya</taxon>
        <taxon>Basidiomycota</taxon>
        <taxon>Agaricomycotina</taxon>
        <taxon>Agaricomycetes</taxon>
        <taxon>Agaricomycetidae</taxon>
        <taxon>Agaricales</taxon>
        <taxon>Pleurotineae</taxon>
        <taxon>Stephanosporaceae</taxon>
        <taxon>Cristinia</taxon>
    </lineage>
</organism>
<feature type="region of interest" description="Disordered" evidence="1">
    <location>
        <begin position="202"/>
        <end position="243"/>
    </location>
</feature>
<reference evidence="2" key="1">
    <citation type="journal article" date="2021" name="New Phytol.">
        <title>Evolutionary innovations through gain and loss of genes in the ectomycorrhizal Boletales.</title>
        <authorList>
            <person name="Wu G."/>
            <person name="Miyauchi S."/>
            <person name="Morin E."/>
            <person name="Kuo A."/>
            <person name="Drula E."/>
            <person name="Varga T."/>
            <person name="Kohler A."/>
            <person name="Feng B."/>
            <person name="Cao Y."/>
            <person name="Lipzen A."/>
            <person name="Daum C."/>
            <person name="Hundley H."/>
            <person name="Pangilinan J."/>
            <person name="Johnson J."/>
            <person name="Barry K."/>
            <person name="LaButti K."/>
            <person name="Ng V."/>
            <person name="Ahrendt S."/>
            <person name="Min B."/>
            <person name="Choi I.G."/>
            <person name="Park H."/>
            <person name="Plett J.M."/>
            <person name="Magnuson J."/>
            <person name="Spatafora J.W."/>
            <person name="Nagy L.G."/>
            <person name="Henrissat B."/>
            <person name="Grigoriev I.V."/>
            <person name="Yang Z.L."/>
            <person name="Xu J."/>
            <person name="Martin F.M."/>
        </authorList>
    </citation>
    <scope>NUCLEOTIDE SEQUENCE</scope>
    <source>
        <strain evidence="2">KKN 215</strain>
    </source>
</reference>
<keyword evidence="3" id="KW-1185">Reference proteome</keyword>
<protein>
    <submittedName>
        <fullName evidence="2">Uncharacterized protein</fullName>
    </submittedName>
</protein>
<gene>
    <name evidence="2" type="ORF">BXZ70DRAFT_934466</name>
</gene>
<evidence type="ECO:0000313" key="2">
    <source>
        <dbReference type="EMBL" id="KAH8101108.1"/>
    </source>
</evidence>
<comment type="caution">
    <text evidence="2">The sequence shown here is derived from an EMBL/GenBank/DDBJ whole genome shotgun (WGS) entry which is preliminary data.</text>
</comment>
<dbReference type="EMBL" id="JAEVFJ010000013">
    <property type="protein sequence ID" value="KAH8101108.1"/>
    <property type="molecule type" value="Genomic_DNA"/>
</dbReference>
<dbReference type="AlphaFoldDB" id="A0A8K0UPB2"/>
<accession>A0A8K0UPB2</accession>
<evidence type="ECO:0000313" key="3">
    <source>
        <dbReference type="Proteomes" id="UP000813824"/>
    </source>
</evidence>
<dbReference type="Proteomes" id="UP000813824">
    <property type="component" value="Unassembled WGS sequence"/>
</dbReference>
<feature type="compositionally biased region" description="Basic and acidic residues" evidence="1">
    <location>
        <begin position="233"/>
        <end position="243"/>
    </location>
</feature>
<feature type="region of interest" description="Disordered" evidence="1">
    <location>
        <begin position="1"/>
        <end position="95"/>
    </location>
</feature>
<feature type="compositionally biased region" description="Low complexity" evidence="1">
    <location>
        <begin position="63"/>
        <end position="88"/>
    </location>
</feature>